<dbReference type="HOGENOM" id="CLU_171729_0_0_7"/>
<keyword evidence="1" id="KW-0732">Signal</keyword>
<reference evidence="2 3" key="1">
    <citation type="submission" date="2009-01" db="EMBL/GenBank/DDBJ databases">
        <title>Complete sequence of Geobacter sp. FRC-32.</title>
        <authorList>
            <consortium name="US DOE Joint Genome Institute"/>
            <person name="Lucas S."/>
            <person name="Copeland A."/>
            <person name="Lapidus A."/>
            <person name="Glavina del Rio T."/>
            <person name="Dalin E."/>
            <person name="Tice H."/>
            <person name="Bruce D."/>
            <person name="Goodwin L."/>
            <person name="Pitluck S."/>
            <person name="Saunders E."/>
            <person name="Brettin T."/>
            <person name="Detter J.C."/>
            <person name="Han C."/>
            <person name="Larimer F."/>
            <person name="Land M."/>
            <person name="Hauser L."/>
            <person name="Kyrpides N."/>
            <person name="Ovchinnikova G."/>
            <person name="Kostka J."/>
            <person name="Richardson P."/>
        </authorList>
    </citation>
    <scope>NUCLEOTIDE SEQUENCE [LARGE SCALE GENOMIC DNA]</scope>
    <source>
        <strain evidence="3">DSM 22248 / JCM 15807 / FRC-32</strain>
    </source>
</reference>
<dbReference type="EMBL" id="CP001390">
    <property type="protein sequence ID" value="ACM20922.1"/>
    <property type="molecule type" value="Genomic_DNA"/>
</dbReference>
<protein>
    <submittedName>
        <fullName evidence="2">Uncharacterized protein</fullName>
    </submittedName>
</protein>
<dbReference type="AlphaFoldDB" id="B9M0R9"/>
<dbReference type="RefSeq" id="WP_012647651.1">
    <property type="nucleotide sequence ID" value="NC_011979.1"/>
</dbReference>
<feature type="signal peptide" evidence="1">
    <location>
        <begin position="1"/>
        <end position="23"/>
    </location>
</feature>
<keyword evidence="3" id="KW-1185">Reference proteome</keyword>
<evidence type="ECO:0000313" key="3">
    <source>
        <dbReference type="Proteomes" id="UP000007721"/>
    </source>
</evidence>
<feature type="chain" id="PRO_5002888559" evidence="1">
    <location>
        <begin position="24"/>
        <end position="112"/>
    </location>
</feature>
<dbReference type="OrthoDB" id="5398437at2"/>
<dbReference type="Proteomes" id="UP000007721">
    <property type="component" value="Chromosome"/>
</dbReference>
<gene>
    <name evidence="2" type="ordered locus">Geob_2571</name>
</gene>
<evidence type="ECO:0000256" key="1">
    <source>
        <dbReference type="SAM" id="SignalP"/>
    </source>
</evidence>
<sequence>MKKKIVPMMMLGLSMLSVGIASASGLDAAGQKACAENPAYRQFMEETAALRNALKAKDAELREQEGYAGIERGYEGMDLEKVGKLQTERKALEARINLAAQKHGIKPAGGKE</sequence>
<proteinExistence type="predicted"/>
<dbReference type="KEGG" id="geo:Geob_2571"/>
<evidence type="ECO:0000313" key="2">
    <source>
        <dbReference type="EMBL" id="ACM20922.1"/>
    </source>
</evidence>
<name>B9M0R9_GEODF</name>
<accession>B9M0R9</accession>
<organism evidence="2 3">
    <name type="scientific">Geotalea daltonii (strain DSM 22248 / JCM 15807 / FRC-32)</name>
    <name type="common">Geobacter daltonii</name>
    <dbReference type="NCBI Taxonomy" id="316067"/>
    <lineage>
        <taxon>Bacteria</taxon>
        <taxon>Pseudomonadati</taxon>
        <taxon>Thermodesulfobacteriota</taxon>
        <taxon>Desulfuromonadia</taxon>
        <taxon>Geobacterales</taxon>
        <taxon>Geobacteraceae</taxon>
        <taxon>Geotalea</taxon>
    </lineage>
</organism>